<dbReference type="InterPro" id="IPR033900">
    <property type="entry name" value="Gram_neg_porin_domain"/>
</dbReference>
<dbReference type="GO" id="GO:0016020">
    <property type="term" value="C:membrane"/>
    <property type="evidence" value="ECO:0007669"/>
    <property type="project" value="InterPro"/>
</dbReference>
<dbReference type="RefSeq" id="WP_005860311.1">
    <property type="nucleotide sequence ID" value="NZ_AAYA01000009.1"/>
</dbReference>
<reference evidence="3 4" key="1">
    <citation type="submission" date="2006-06" db="EMBL/GenBank/DDBJ databases">
        <authorList>
            <person name="Moran M.A."/>
            <person name="Ferriera S."/>
            <person name="Johnson J."/>
            <person name="Kravitz S."/>
            <person name="Beeson K."/>
            <person name="Sutton G."/>
            <person name="Rogers Y.-H."/>
            <person name="Friedman R."/>
            <person name="Frazier M."/>
            <person name="Venter J.C."/>
        </authorList>
    </citation>
    <scope>NUCLEOTIDE SEQUENCE [LARGE SCALE GENOMIC DNA]</scope>
    <source>
        <strain evidence="3 4">E-37</strain>
    </source>
</reference>
<keyword evidence="1" id="KW-0732">Signal</keyword>
<dbReference type="eggNOG" id="COG3203">
    <property type="taxonomic scope" value="Bacteria"/>
</dbReference>
<dbReference type="GO" id="GO:0015288">
    <property type="term" value="F:porin activity"/>
    <property type="evidence" value="ECO:0007669"/>
    <property type="project" value="InterPro"/>
</dbReference>
<feature type="signal peptide" evidence="1">
    <location>
        <begin position="1"/>
        <end position="19"/>
    </location>
</feature>
<evidence type="ECO:0000256" key="1">
    <source>
        <dbReference type="SAM" id="SignalP"/>
    </source>
</evidence>
<proteinExistence type="predicted"/>
<dbReference type="SUPFAM" id="SSF56935">
    <property type="entry name" value="Porins"/>
    <property type="match status" value="1"/>
</dbReference>
<sequence length="339" mass="35172">MKKILFASTALVAFAGAAAAEVTVTGAAEMGIVGGNRYATASNTDGVTQFWTDVDVTFTMSGEADNGLTFGTKVKFEEAAGGIATQTEDDFAVWIAYGNARLDMGDTDGAFDWAMQEMNLAAGSIDDSETEHPGFNGNAGFDGHEDGQIARFTYTFGDFAAALSAEIDDDPNAQAIAPSVNPDSDDDVVWGLGFKYSGDLGGTKMNVGLGYQDQNDFGSLIGLSVDATLASGFKVGASYSEMDPDSNIASDNVTHTAIGFGYEMNALSIGLNYGKYENFDKMSGTYGSAAESDGYGLAVAYDLGGGLAVQFGYGVGDSTTAAGVDSDWDSYSLGLAMSF</sequence>
<dbReference type="Gene3D" id="2.40.160.10">
    <property type="entry name" value="Porin"/>
    <property type="match status" value="1"/>
</dbReference>
<feature type="chain" id="PRO_5002655042" description="Porin domain-containing protein" evidence="1">
    <location>
        <begin position="20"/>
        <end position="339"/>
    </location>
</feature>
<feature type="domain" description="Porin" evidence="2">
    <location>
        <begin position="7"/>
        <end position="319"/>
    </location>
</feature>
<gene>
    <name evidence="3" type="ORF">SSE37_21255</name>
</gene>
<accession>A3K5H9</accession>
<keyword evidence="4" id="KW-1185">Reference proteome</keyword>
<comment type="caution">
    <text evidence="3">The sequence shown here is derived from an EMBL/GenBank/DDBJ whole genome shotgun (WGS) entry which is preliminary data.</text>
</comment>
<dbReference type="InterPro" id="IPR023614">
    <property type="entry name" value="Porin_dom_sf"/>
</dbReference>
<evidence type="ECO:0000259" key="2">
    <source>
        <dbReference type="Pfam" id="PF13609"/>
    </source>
</evidence>
<name>A3K5H9_SAGS3</name>
<dbReference type="AlphaFoldDB" id="A3K5H9"/>
<dbReference type="Pfam" id="PF13609">
    <property type="entry name" value="Porin_4"/>
    <property type="match status" value="1"/>
</dbReference>
<evidence type="ECO:0000313" key="4">
    <source>
        <dbReference type="Proteomes" id="UP000005713"/>
    </source>
</evidence>
<evidence type="ECO:0000313" key="3">
    <source>
        <dbReference type="EMBL" id="EBA07368.1"/>
    </source>
</evidence>
<dbReference type="Proteomes" id="UP000005713">
    <property type="component" value="Unassembled WGS sequence"/>
</dbReference>
<dbReference type="OrthoDB" id="7326315at2"/>
<organism evidence="3 4">
    <name type="scientific">Sagittula stellata (strain ATCC 700073 / DSM 11524 / E-37)</name>
    <dbReference type="NCBI Taxonomy" id="388399"/>
    <lineage>
        <taxon>Bacteria</taxon>
        <taxon>Pseudomonadati</taxon>
        <taxon>Pseudomonadota</taxon>
        <taxon>Alphaproteobacteria</taxon>
        <taxon>Rhodobacterales</taxon>
        <taxon>Roseobacteraceae</taxon>
        <taxon>Sagittula</taxon>
    </lineage>
</organism>
<dbReference type="EMBL" id="AAYA01000009">
    <property type="protein sequence ID" value="EBA07368.1"/>
    <property type="molecule type" value="Genomic_DNA"/>
</dbReference>
<protein>
    <recommendedName>
        <fullName evidence="2">Porin domain-containing protein</fullName>
    </recommendedName>
</protein>